<name>A0ACB8YPD7_9ASTR</name>
<sequence>MGTLMMKKITIRRSRSTLGFLVSPFLPSPCLLPGVNDKDCFAGKRRVDVSWLGGGVTRIGVQAFLWVVEVESGSHFLILPDHDFAKQAHIPNLQKVYMKFIAMFRVSRKPFPYEDLSPLLSQVLSSFDANHVMWGRDFVILIS</sequence>
<organism evidence="1 2">
    <name type="scientific">Smallanthus sonchifolius</name>
    <dbReference type="NCBI Taxonomy" id="185202"/>
    <lineage>
        <taxon>Eukaryota</taxon>
        <taxon>Viridiplantae</taxon>
        <taxon>Streptophyta</taxon>
        <taxon>Embryophyta</taxon>
        <taxon>Tracheophyta</taxon>
        <taxon>Spermatophyta</taxon>
        <taxon>Magnoliopsida</taxon>
        <taxon>eudicotyledons</taxon>
        <taxon>Gunneridae</taxon>
        <taxon>Pentapetalae</taxon>
        <taxon>asterids</taxon>
        <taxon>campanulids</taxon>
        <taxon>Asterales</taxon>
        <taxon>Asteraceae</taxon>
        <taxon>Asteroideae</taxon>
        <taxon>Heliantheae alliance</taxon>
        <taxon>Millerieae</taxon>
        <taxon>Smallanthus</taxon>
    </lineage>
</organism>
<evidence type="ECO:0000313" key="1">
    <source>
        <dbReference type="EMBL" id="KAI3686925.1"/>
    </source>
</evidence>
<evidence type="ECO:0000313" key="2">
    <source>
        <dbReference type="Proteomes" id="UP001056120"/>
    </source>
</evidence>
<gene>
    <name evidence="1" type="ORF">L1987_80615</name>
</gene>
<keyword evidence="2" id="KW-1185">Reference proteome</keyword>
<reference evidence="1 2" key="2">
    <citation type="journal article" date="2022" name="Mol. Ecol. Resour.">
        <title>The genomes of chicory, endive, great burdock and yacon provide insights into Asteraceae paleo-polyploidization history and plant inulin production.</title>
        <authorList>
            <person name="Fan W."/>
            <person name="Wang S."/>
            <person name="Wang H."/>
            <person name="Wang A."/>
            <person name="Jiang F."/>
            <person name="Liu H."/>
            <person name="Zhao H."/>
            <person name="Xu D."/>
            <person name="Zhang Y."/>
        </authorList>
    </citation>
    <scope>NUCLEOTIDE SEQUENCE [LARGE SCALE GENOMIC DNA]</scope>
    <source>
        <strain evidence="2">cv. Yunnan</strain>
        <tissue evidence="1">Leaves</tissue>
    </source>
</reference>
<reference evidence="2" key="1">
    <citation type="journal article" date="2022" name="Mol. Ecol. Resour.">
        <title>The genomes of chicory, endive, great burdock and yacon provide insights into Asteraceae palaeo-polyploidization history and plant inulin production.</title>
        <authorList>
            <person name="Fan W."/>
            <person name="Wang S."/>
            <person name="Wang H."/>
            <person name="Wang A."/>
            <person name="Jiang F."/>
            <person name="Liu H."/>
            <person name="Zhao H."/>
            <person name="Xu D."/>
            <person name="Zhang Y."/>
        </authorList>
    </citation>
    <scope>NUCLEOTIDE SEQUENCE [LARGE SCALE GENOMIC DNA]</scope>
    <source>
        <strain evidence="2">cv. Yunnan</strain>
    </source>
</reference>
<accession>A0ACB8YPD7</accession>
<proteinExistence type="predicted"/>
<dbReference type="EMBL" id="CM042044">
    <property type="protein sequence ID" value="KAI3686925.1"/>
    <property type="molecule type" value="Genomic_DNA"/>
</dbReference>
<protein>
    <submittedName>
        <fullName evidence="1">Uncharacterized protein</fullName>
    </submittedName>
</protein>
<comment type="caution">
    <text evidence="1">The sequence shown here is derived from an EMBL/GenBank/DDBJ whole genome shotgun (WGS) entry which is preliminary data.</text>
</comment>
<dbReference type="Proteomes" id="UP001056120">
    <property type="component" value="Linkage Group LG27"/>
</dbReference>